<dbReference type="Pfam" id="PF05746">
    <property type="entry name" value="DALR_1"/>
    <property type="match status" value="1"/>
</dbReference>
<feature type="domain" description="DALR anticodon binding" evidence="3">
    <location>
        <begin position="97"/>
        <end position="219"/>
    </location>
</feature>
<organism evidence="4 5">
    <name type="scientific">Artemisia annua</name>
    <name type="common">Sweet wormwood</name>
    <dbReference type="NCBI Taxonomy" id="35608"/>
    <lineage>
        <taxon>Eukaryota</taxon>
        <taxon>Viridiplantae</taxon>
        <taxon>Streptophyta</taxon>
        <taxon>Embryophyta</taxon>
        <taxon>Tracheophyta</taxon>
        <taxon>Spermatophyta</taxon>
        <taxon>Magnoliopsida</taxon>
        <taxon>eudicotyledons</taxon>
        <taxon>Gunneridae</taxon>
        <taxon>Pentapetalae</taxon>
        <taxon>asterids</taxon>
        <taxon>campanulids</taxon>
        <taxon>Asterales</taxon>
        <taxon>Asteraceae</taxon>
        <taxon>Asteroideae</taxon>
        <taxon>Anthemideae</taxon>
        <taxon>Artemisiinae</taxon>
        <taxon>Artemisia</taxon>
    </lineage>
</organism>
<comment type="caution">
    <text evidence="4">The sequence shown here is derived from an EMBL/GenBank/DDBJ whole genome shotgun (WGS) entry which is preliminary data.</text>
</comment>
<dbReference type="Gene3D" id="1.10.730.10">
    <property type="entry name" value="Isoleucyl-tRNA Synthetase, Domain 1"/>
    <property type="match status" value="1"/>
</dbReference>
<keyword evidence="5" id="KW-1185">Reference proteome</keyword>
<dbReference type="PANTHER" id="PTHR11956">
    <property type="entry name" value="ARGINYL-TRNA SYNTHETASE"/>
    <property type="match status" value="1"/>
</dbReference>
<name>A0A2U1M1B7_ARTAN</name>
<accession>A0A2U1M1B7</accession>
<dbReference type="GO" id="GO:0005524">
    <property type="term" value="F:ATP binding"/>
    <property type="evidence" value="ECO:0007669"/>
    <property type="project" value="InterPro"/>
</dbReference>
<protein>
    <recommendedName>
        <fullName evidence="1">arginine--tRNA ligase</fullName>
        <ecNumber evidence="1">6.1.1.19</ecNumber>
    </recommendedName>
</protein>
<gene>
    <name evidence="4" type="ORF">CTI12_AA430690</name>
</gene>
<dbReference type="SUPFAM" id="SSF47323">
    <property type="entry name" value="Anticodon-binding domain of a subclass of class I aminoacyl-tRNA synthetases"/>
    <property type="match status" value="1"/>
</dbReference>
<dbReference type="STRING" id="35608.A0A2U1M1B7"/>
<dbReference type="InterPro" id="IPR008909">
    <property type="entry name" value="DALR_anticod-bd"/>
</dbReference>
<dbReference type="Proteomes" id="UP000245207">
    <property type="component" value="Unassembled WGS sequence"/>
</dbReference>
<keyword evidence="4" id="KW-0436">Ligase</keyword>
<dbReference type="InterPro" id="IPR001278">
    <property type="entry name" value="Arg-tRNA-ligase"/>
</dbReference>
<dbReference type="Pfam" id="PF20241">
    <property type="entry name" value="DUF6598"/>
    <property type="match status" value="1"/>
</dbReference>
<dbReference type="SMART" id="SM00836">
    <property type="entry name" value="DALR_1"/>
    <property type="match status" value="1"/>
</dbReference>
<dbReference type="GO" id="GO:0004814">
    <property type="term" value="F:arginine-tRNA ligase activity"/>
    <property type="evidence" value="ECO:0007669"/>
    <property type="project" value="UniProtKB-EC"/>
</dbReference>
<evidence type="ECO:0000256" key="1">
    <source>
        <dbReference type="ARBA" id="ARBA00012837"/>
    </source>
</evidence>
<dbReference type="AlphaFoldDB" id="A0A2U1M1B7"/>
<comment type="catalytic activity">
    <reaction evidence="2">
        <text>tRNA(Arg) + L-arginine + ATP = L-arginyl-tRNA(Arg) + AMP + diphosphate</text>
        <dbReference type="Rhea" id="RHEA:20301"/>
        <dbReference type="Rhea" id="RHEA-COMP:9658"/>
        <dbReference type="Rhea" id="RHEA-COMP:9673"/>
        <dbReference type="ChEBI" id="CHEBI:30616"/>
        <dbReference type="ChEBI" id="CHEBI:32682"/>
        <dbReference type="ChEBI" id="CHEBI:33019"/>
        <dbReference type="ChEBI" id="CHEBI:78442"/>
        <dbReference type="ChEBI" id="CHEBI:78513"/>
        <dbReference type="ChEBI" id="CHEBI:456215"/>
        <dbReference type="EC" id="6.1.1.19"/>
    </reaction>
</comment>
<dbReference type="InterPro" id="IPR009080">
    <property type="entry name" value="tRNAsynth_Ia_anticodon-bd"/>
</dbReference>
<proteinExistence type="predicted"/>
<reference evidence="4 5" key="1">
    <citation type="journal article" date="2018" name="Mol. Plant">
        <title>The genome of Artemisia annua provides insight into the evolution of Asteraceae family and artemisinin biosynthesis.</title>
        <authorList>
            <person name="Shen Q."/>
            <person name="Zhang L."/>
            <person name="Liao Z."/>
            <person name="Wang S."/>
            <person name="Yan T."/>
            <person name="Shi P."/>
            <person name="Liu M."/>
            <person name="Fu X."/>
            <person name="Pan Q."/>
            <person name="Wang Y."/>
            <person name="Lv Z."/>
            <person name="Lu X."/>
            <person name="Zhang F."/>
            <person name="Jiang W."/>
            <person name="Ma Y."/>
            <person name="Chen M."/>
            <person name="Hao X."/>
            <person name="Li L."/>
            <person name="Tang Y."/>
            <person name="Lv G."/>
            <person name="Zhou Y."/>
            <person name="Sun X."/>
            <person name="Brodelius P.E."/>
            <person name="Rose J.K.C."/>
            <person name="Tang K."/>
        </authorList>
    </citation>
    <scope>NUCLEOTIDE SEQUENCE [LARGE SCALE GENOMIC DNA]</scope>
    <source>
        <strain evidence="5">cv. Huhao1</strain>
        <tissue evidence="4">Leaf</tissue>
    </source>
</reference>
<dbReference type="EC" id="6.1.1.19" evidence="1"/>
<sequence length="555" mass="63696">MKGKWNPSFKNEYPVASYAGYRTCNIKDEELANMLEQVRDRCEEVAQGDDAQMLGYTAEAVFQCVLMYTCLKTHRLADCTFSFAEMVEEEGNTFLYLLHCLAEIHRVTYDSRKDINGLKNASELIFEKYEGWEEGDERMLEFHLLEFTEVLEESCLSLLPHMICEYLYNLTKKYQSYNDFVRKAGPVAETSRLLLCEATAVVMKKCFQVLWITPDIEYLYKPKLLNLLRYTKPPMDVSAPVTVEVGVERDRKKQKMAEIEQKAKTPSDLEIVDRFITPFVSGARDPPRKSRFEVFSIRPFITDSRFENGNLFGLISVSDKYGLRANGGCHLFEADFPYVSLFNLEWCDPINIRHAEVVYLGNPSCHSVPFSSSMKIHMELYVTTESRDDCFQLCKRNKKMDLKSFWGEKSNSKCGRINVKGQDGRAMVHYILLKDAIDIALEVTFKADPNKKVYGSIFAFYGGEFSYDCHIETQDCYMALIFRSLLTVGPLSLKRSILAVPKNASLKIKAHLVDVDTNEVILSGCYEFLQGRSNGILPGFDWADCSLDLKVVWKY</sequence>
<dbReference type="InterPro" id="IPR046533">
    <property type="entry name" value="DUF6598"/>
</dbReference>
<evidence type="ECO:0000313" key="5">
    <source>
        <dbReference type="Proteomes" id="UP000245207"/>
    </source>
</evidence>
<dbReference type="PANTHER" id="PTHR11956:SF5">
    <property type="entry name" value="ARGININE--TRNA LIGASE, CYTOPLASMIC"/>
    <property type="match status" value="1"/>
</dbReference>
<dbReference type="GO" id="GO:0006420">
    <property type="term" value="P:arginyl-tRNA aminoacylation"/>
    <property type="evidence" value="ECO:0007669"/>
    <property type="project" value="InterPro"/>
</dbReference>
<evidence type="ECO:0000259" key="3">
    <source>
        <dbReference type="SMART" id="SM00836"/>
    </source>
</evidence>
<evidence type="ECO:0000256" key="2">
    <source>
        <dbReference type="ARBA" id="ARBA00049339"/>
    </source>
</evidence>
<evidence type="ECO:0000313" key="4">
    <source>
        <dbReference type="EMBL" id="PWA55031.1"/>
    </source>
</evidence>
<dbReference type="OrthoDB" id="68056at2759"/>
<dbReference type="EMBL" id="PKPP01006889">
    <property type="protein sequence ID" value="PWA55031.1"/>
    <property type="molecule type" value="Genomic_DNA"/>
</dbReference>